<sequence length="98" mass="10879">MTNIVKANLVVKYWDPCKNFMDSPASVSRCTIDTTLLALCNLVIYAGCISRWYYILLSCTLDAIHIVMTFGAVSSARSGMKGAWYLNICYQILNPSNG</sequence>
<dbReference type="AlphaFoldDB" id="A0ABC8IYK1"/>
<keyword evidence="3" id="KW-1185">Reference proteome</keyword>
<dbReference type="Proteomes" id="UP001642260">
    <property type="component" value="Unassembled WGS sequence"/>
</dbReference>
<comment type="caution">
    <text evidence="2">The sequence shown here is derived from an EMBL/GenBank/DDBJ whole genome shotgun (WGS) entry which is preliminary data.</text>
</comment>
<accession>A0ABC8IYK1</accession>
<dbReference type="EMBL" id="CAKOAT010055267">
    <property type="protein sequence ID" value="CAH8301387.1"/>
    <property type="molecule type" value="Genomic_DNA"/>
</dbReference>
<reference evidence="2 3" key="1">
    <citation type="submission" date="2022-03" db="EMBL/GenBank/DDBJ databases">
        <authorList>
            <person name="Macdonald S."/>
            <person name="Ahmed S."/>
            <person name="Newling K."/>
        </authorList>
    </citation>
    <scope>NUCLEOTIDE SEQUENCE [LARGE SCALE GENOMIC DNA]</scope>
</reference>
<evidence type="ECO:0000313" key="3">
    <source>
        <dbReference type="Proteomes" id="UP001642260"/>
    </source>
</evidence>
<evidence type="ECO:0000313" key="2">
    <source>
        <dbReference type="EMBL" id="CAH8301387.1"/>
    </source>
</evidence>
<organism evidence="2 3">
    <name type="scientific">Eruca vesicaria subsp. sativa</name>
    <name type="common">Garden rocket</name>
    <name type="synonym">Eruca sativa</name>
    <dbReference type="NCBI Taxonomy" id="29727"/>
    <lineage>
        <taxon>Eukaryota</taxon>
        <taxon>Viridiplantae</taxon>
        <taxon>Streptophyta</taxon>
        <taxon>Embryophyta</taxon>
        <taxon>Tracheophyta</taxon>
        <taxon>Spermatophyta</taxon>
        <taxon>Magnoliopsida</taxon>
        <taxon>eudicotyledons</taxon>
        <taxon>Gunneridae</taxon>
        <taxon>Pentapetalae</taxon>
        <taxon>rosids</taxon>
        <taxon>malvids</taxon>
        <taxon>Brassicales</taxon>
        <taxon>Brassicaceae</taxon>
        <taxon>Brassiceae</taxon>
        <taxon>Eruca</taxon>
    </lineage>
</organism>
<gene>
    <name evidence="2" type="ORF">ERUC_LOCUS2968</name>
</gene>
<keyword evidence="1" id="KW-0472">Membrane</keyword>
<proteinExistence type="predicted"/>
<feature type="transmembrane region" description="Helical" evidence="1">
    <location>
        <begin position="52"/>
        <end position="73"/>
    </location>
</feature>
<keyword evidence="1" id="KW-0812">Transmembrane</keyword>
<protein>
    <submittedName>
        <fullName evidence="2">Uncharacterized protein</fullName>
    </submittedName>
</protein>
<keyword evidence="1" id="KW-1133">Transmembrane helix</keyword>
<name>A0ABC8IYK1_ERUVS</name>
<evidence type="ECO:0000256" key="1">
    <source>
        <dbReference type="SAM" id="Phobius"/>
    </source>
</evidence>